<gene>
    <name evidence="2" type="ORF">LWI28_016708</name>
</gene>
<name>A0AAD5NRM2_ACENE</name>
<protein>
    <submittedName>
        <fullName evidence="2">Uncharacterized protein</fullName>
    </submittedName>
</protein>
<organism evidence="2 3">
    <name type="scientific">Acer negundo</name>
    <name type="common">Box elder</name>
    <dbReference type="NCBI Taxonomy" id="4023"/>
    <lineage>
        <taxon>Eukaryota</taxon>
        <taxon>Viridiplantae</taxon>
        <taxon>Streptophyta</taxon>
        <taxon>Embryophyta</taxon>
        <taxon>Tracheophyta</taxon>
        <taxon>Spermatophyta</taxon>
        <taxon>Magnoliopsida</taxon>
        <taxon>eudicotyledons</taxon>
        <taxon>Gunneridae</taxon>
        <taxon>Pentapetalae</taxon>
        <taxon>rosids</taxon>
        <taxon>malvids</taxon>
        <taxon>Sapindales</taxon>
        <taxon>Sapindaceae</taxon>
        <taxon>Hippocastanoideae</taxon>
        <taxon>Acereae</taxon>
        <taxon>Acer</taxon>
    </lineage>
</organism>
<keyword evidence="3" id="KW-1185">Reference proteome</keyword>
<feature type="region of interest" description="Disordered" evidence="1">
    <location>
        <begin position="80"/>
        <end position="111"/>
    </location>
</feature>
<proteinExistence type="predicted"/>
<accession>A0AAD5NRM2</accession>
<evidence type="ECO:0000313" key="3">
    <source>
        <dbReference type="Proteomes" id="UP001064489"/>
    </source>
</evidence>
<dbReference type="EMBL" id="JAJSOW010000102">
    <property type="protein sequence ID" value="KAI9177564.1"/>
    <property type="molecule type" value="Genomic_DNA"/>
</dbReference>
<reference evidence="2" key="2">
    <citation type="submission" date="2023-02" db="EMBL/GenBank/DDBJ databases">
        <authorList>
            <person name="Swenson N.G."/>
            <person name="Wegrzyn J.L."/>
            <person name="Mcevoy S.L."/>
        </authorList>
    </citation>
    <scope>NUCLEOTIDE SEQUENCE</scope>
    <source>
        <strain evidence="2">91603</strain>
        <tissue evidence="2">Leaf</tissue>
    </source>
</reference>
<evidence type="ECO:0000256" key="1">
    <source>
        <dbReference type="SAM" id="MobiDB-lite"/>
    </source>
</evidence>
<reference evidence="2" key="1">
    <citation type="journal article" date="2022" name="Plant J.">
        <title>Strategies of tolerance reflected in two North American maple genomes.</title>
        <authorList>
            <person name="McEvoy S.L."/>
            <person name="Sezen U.U."/>
            <person name="Trouern-Trend A."/>
            <person name="McMahon S.M."/>
            <person name="Schaberg P.G."/>
            <person name="Yang J."/>
            <person name="Wegrzyn J.L."/>
            <person name="Swenson N.G."/>
        </authorList>
    </citation>
    <scope>NUCLEOTIDE SEQUENCE</scope>
    <source>
        <strain evidence="2">91603</strain>
    </source>
</reference>
<feature type="compositionally biased region" description="Basic and acidic residues" evidence="1">
    <location>
        <begin position="80"/>
        <end position="91"/>
    </location>
</feature>
<evidence type="ECO:0000313" key="2">
    <source>
        <dbReference type="EMBL" id="KAI9177564.1"/>
    </source>
</evidence>
<sequence>MCPYVLTCYGVATFQARHVKENGGTARHTSTTLIGRAVLARGVFIVENVYEPDLNASPDPAVQTQEKEIQYPYVDSKRKLPRETSTKRVAKETAGSKVAKTIDGTSDSEVSHSQKVVGIEVGPEAHHMNITVDNLD</sequence>
<comment type="caution">
    <text evidence="2">The sequence shown here is derived from an EMBL/GenBank/DDBJ whole genome shotgun (WGS) entry which is preliminary data.</text>
</comment>
<dbReference type="Proteomes" id="UP001064489">
    <property type="component" value="Chromosome 5"/>
</dbReference>
<dbReference type="AlphaFoldDB" id="A0AAD5NRM2"/>